<reference evidence="1 2" key="1">
    <citation type="submission" date="2019-11" db="EMBL/GenBank/DDBJ databases">
        <title>Genome sequence of Moorella glycerini DSM11254.</title>
        <authorList>
            <person name="Poehlein A."/>
            <person name="Boeer T."/>
            <person name="Daniel R."/>
        </authorList>
    </citation>
    <scope>NUCLEOTIDE SEQUENCE [LARGE SCALE GENOMIC DNA]</scope>
    <source>
        <strain evidence="1 2">DSM 11254</strain>
    </source>
</reference>
<accession>A0A6I5ZTL1</accession>
<gene>
    <name evidence="1" type="ORF">MGLY_22690</name>
</gene>
<evidence type="ECO:0000313" key="2">
    <source>
        <dbReference type="Proteomes" id="UP000425916"/>
    </source>
</evidence>
<evidence type="ECO:0000313" key="1">
    <source>
        <dbReference type="EMBL" id="QGP92877.1"/>
    </source>
</evidence>
<name>A0A6I5ZTL1_9FIRM</name>
<organism evidence="1 2">
    <name type="scientific">Neomoorella glycerini</name>
    <dbReference type="NCBI Taxonomy" id="55779"/>
    <lineage>
        <taxon>Bacteria</taxon>
        <taxon>Bacillati</taxon>
        <taxon>Bacillota</taxon>
        <taxon>Clostridia</taxon>
        <taxon>Neomoorellales</taxon>
        <taxon>Neomoorellaceae</taxon>
        <taxon>Neomoorella</taxon>
    </lineage>
</organism>
<dbReference type="Proteomes" id="UP000425916">
    <property type="component" value="Chromosome"/>
</dbReference>
<keyword evidence="2" id="KW-1185">Reference proteome</keyword>
<protein>
    <submittedName>
        <fullName evidence="1">Uncharacterized protein</fullName>
    </submittedName>
</protein>
<sequence length="60" mass="7021">MRYAGRIARVVYALTPVVHRLVTANPEVARRLVDVLFGGDTYEDLWHYLIGRYTIFRLAR</sequence>
<dbReference type="EMBL" id="CP046244">
    <property type="protein sequence ID" value="QGP92877.1"/>
    <property type="molecule type" value="Genomic_DNA"/>
</dbReference>
<dbReference type="AlphaFoldDB" id="A0A6I5ZTL1"/>
<proteinExistence type="predicted"/>